<dbReference type="AlphaFoldDB" id="A0A8H7HHX2"/>
<dbReference type="SUPFAM" id="SSF52129">
    <property type="entry name" value="Caspase-like"/>
    <property type="match status" value="1"/>
</dbReference>
<sequence length="742" mass="82884">MPSLLSIQSLKRYLQGKLRSKRKPGSAKEMHYSIPRAPIQEGISTTYRGQAHLFPLFDIRCAKLFFRKSPLRLYALTIGIDEYSSLKALKGAVSDADDVSNFLMADLGVPSDHIVNLRNEHATRKRIIDEFQNLWSNPHINHGDPILIYYAGHGGLAEANQEWKERYGAKKIQVIFPYDYGEDTPGTTTVKTNCIPDKTIAQLLNKLAAEKGDNIIVIFDSCHSASGNRDEVSLKPTKRDRMYRSAEVQHQIPADIDDELVNVMDIQSFLSIKKHRDAELLLNADQSSHIYFAACGAHQKAIEEGGHGLFTSELLKKMRSHGVDNITCHNLLMSLNMPSEQSPQCYGTHKDRILFNSYVTSRNATFIDVEHDRVDDSWVLRAGAASGVTLKSTWELHKSPTRNSESIGRFKVEKLYGSSAILCGSNLPSVNINGNKLYARFIQHDPKDDLMLKVWISSKDQKLLFPGSDRRIGSMDESGIGYKIVSTRGAADVALEVRRPPSGKTATNTAEPEVVFYWYDNASKMYGVEKLEHHKPLIREEVEVVLFAAAKWRWYLQHTNLDQDENLEMSMVKVATREGDRARRKYLKEPGHVHAEASVVELVVDPTSLHGLKLHNNINLPLYVRMFYFDPADFSIGDMFGQNVANGEGAPNLAPGGQLVIGDGADGGAPVKFNLSSSGQVEVGYMKVFWSTEPLELDHVKQKSAFELKPGESRGASKDLDGSESRWGTECLTVALRRGHSS</sequence>
<comment type="caution">
    <text evidence="5">The sequence shown here is derived from an EMBL/GenBank/DDBJ whole genome shotgun (WGS) entry which is preliminary data.</text>
</comment>
<evidence type="ECO:0000313" key="5">
    <source>
        <dbReference type="EMBL" id="KAF8688419.1"/>
    </source>
</evidence>
<dbReference type="PANTHER" id="PTHR48104">
    <property type="entry name" value="METACASPASE-4"/>
    <property type="match status" value="1"/>
</dbReference>
<accession>A0A8H7HHX2</accession>
<evidence type="ECO:0000259" key="4">
    <source>
        <dbReference type="Pfam" id="PF00656"/>
    </source>
</evidence>
<dbReference type="PANTHER" id="PTHR48104:SF30">
    <property type="entry name" value="METACASPASE-1"/>
    <property type="match status" value="1"/>
</dbReference>
<gene>
    <name evidence="5" type="ORF">RHS03_09643</name>
</gene>
<evidence type="ECO:0000256" key="2">
    <source>
        <dbReference type="ARBA" id="ARBA00022703"/>
    </source>
</evidence>
<dbReference type="Gene3D" id="3.40.50.1460">
    <property type="match status" value="1"/>
</dbReference>
<dbReference type="GO" id="GO:0005737">
    <property type="term" value="C:cytoplasm"/>
    <property type="evidence" value="ECO:0007669"/>
    <property type="project" value="TreeGrafter"/>
</dbReference>
<dbReference type="OrthoDB" id="3223806at2759"/>
<feature type="non-terminal residue" evidence="5">
    <location>
        <position position="742"/>
    </location>
</feature>
<name>A0A8H7HHX2_9AGAM</name>
<organism evidence="5 6">
    <name type="scientific">Rhizoctonia solani</name>
    <dbReference type="NCBI Taxonomy" id="456999"/>
    <lineage>
        <taxon>Eukaryota</taxon>
        <taxon>Fungi</taxon>
        <taxon>Dikarya</taxon>
        <taxon>Basidiomycota</taxon>
        <taxon>Agaricomycotina</taxon>
        <taxon>Agaricomycetes</taxon>
        <taxon>Cantharellales</taxon>
        <taxon>Ceratobasidiaceae</taxon>
        <taxon>Rhizoctonia</taxon>
    </lineage>
</organism>
<feature type="domain" description="Peptidase C14 caspase" evidence="4">
    <location>
        <begin position="74"/>
        <end position="332"/>
    </location>
</feature>
<dbReference type="GO" id="GO:0006915">
    <property type="term" value="P:apoptotic process"/>
    <property type="evidence" value="ECO:0007669"/>
    <property type="project" value="UniProtKB-KW"/>
</dbReference>
<dbReference type="GO" id="GO:0004197">
    <property type="term" value="F:cysteine-type endopeptidase activity"/>
    <property type="evidence" value="ECO:0007669"/>
    <property type="project" value="InterPro"/>
</dbReference>
<reference evidence="5" key="1">
    <citation type="submission" date="2020-09" db="EMBL/GenBank/DDBJ databases">
        <title>Comparative genome analyses of four rice-infecting Rhizoctonia solani isolates reveal extensive enrichment of homogalacturonan modification genes.</title>
        <authorList>
            <person name="Lee D.-Y."/>
            <person name="Jeon J."/>
            <person name="Kim K.-T."/>
            <person name="Cheong K."/>
            <person name="Song H."/>
            <person name="Choi G."/>
            <person name="Ko J."/>
            <person name="Opiyo S.O."/>
            <person name="Zuo S."/>
            <person name="Madhav S."/>
            <person name="Lee Y.-H."/>
            <person name="Wang G.-L."/>
        </authorList>
    </citation>
    <scope>NUCLEOTIDE SEQUENCE</scope>
    <source>
        <strain evidence="5">AG1-IA WGL</strain>
    </source>
</reference>
<keyword evidence="3" id="KW-0378">Hydrolase</keyword>
<protein>
    <submittedName>
        <fullName evidence="5">Caspase domain</fullName>
    </submittedName>
</protein>
<dbReference type="EMBL" id="JACYCD010000692">
    <property type="protein sequence ID" value="KAF8688419.1"/>
    <property type="molecule type" value="Genomic_DNA"/>
</dbReference>
<evidence type="ECO:0000256" key="3">
    <source>
        <dbReference type="ARBA" id="ARBA00022807"/>
    </source>
</evidence>
<dbReference type="InterPro" id="IPR029030">
    <property type="entry name" value="Caspase-like_dom_sf"/>
</dbReference>
<proteinExistence type="inferred from homology"/>
<evidence type="ECO:0000256" key="1">
    <source>
        <dbReference type="ARBA" id="ARBA00009005"/>
    </source>
</evidence>
<keyword evidence="3" id="KW-0645">Protease</keyword>
<keyword evidence="2" id="KW-0053">Apoptosis</keyword>
<dbReference type="Proteomes" id="UP000602905">
    <property type="component" value="Unassembled WGS sequence"/>
</dbReference>
<keyword evidence="3" id="KW-0788">Thiol protease</keyword>
<dbReference type="GO" id="GO:0006508">
    <property type="term" value="P:proteolysis"/>
    <property type="evidence" value="ECO:0007669"/>
    <property type="project" value="InterPro"/>
</dbReference>
<dbReference type="InterPro" id="IPR011600">
    <property type="entry name" value="Pept_C14_caspase"/>
</dbReference>
<evidence type="ECO:0000313" key="6">
    <source>
        <dbReference type="Proteomes" id="UP000602905"/>
    </source>
</evidence>
<dbReference type="InterPro" id="IPR050452">
    <property type="entry name" value="Metacaspase"/>
</dbReference>
<dbReference type="Pfam" id="PF00656">
    <property type="entry name" value="Peptidase_C14"/>
    <property type="match status" value="1"/>
</dbReference>
<comment type="similarity">
    <text evidence="1">Belongs to the peptidase C14B family.</text>
</comment>